<feature type="transmembrane region" description="Helical" evidence="1">
    <location>
        <begin position="7"/>
        <end position="30"/>
    </location>
</feature>
<sequence length="351" mass="39549">MNKRKKYILSVITILVIVAACTFGIVKYVGMKKNSTPNNNVNINTDGNKSDKETTLLVEKLSTLTNIDDFNSELKLPQKTVDILKKFGPTVYYAIDNSEGYDRILFRIGGYLNDNKINGINEFIGSYRVDGGKLKSTGDDLGELYYKFNNNDKLKWNQINFGNKEHDKKAAGEIVRKYFNVSLGGGMDNMIGVFAYASDFTRHVKTSRGINIVPLSLAEITDMYNSASKDTYNSAQIYEKVSTFKNIKYKEVDDSYKGNEEKYNNSIANAELIYFKKDKMYLAAFGGIGGVNATSPSSPDKWTIEGDKVIIPLINNFKNGKIDGQMVLRLNNKKYEGGQSRSKYYIESRTE</sequence>
<dbReference type="RefSeq" id="WP_040461687.1">
    <property type="nucleotide sequence ID" value="NZ_CP046314.1"/>
</dbReference>
<name>A0AAP9HBT2_9BACL</name>
<reference evidence="2 3" key="1">
    <citation type="submission" date="2019-11" db="EMBL/GenBank/DDBJ databases">
        <title>FDA dAtabase for Regulatory Grade micrObial Sequences (FDA-ARGOS): Supporting development and validation of Infectious Disease Dx tests.</title>
        <authorList>
            <person name="Turner S."/>
            <person name="Byrd R."/>
            <person name="Tallon L."/>
            <person name="Sadzewicz L."/>
            <person name="Vavikolanu K."/>
            <person name="Mehta A."/>
            <person name="Aluvathingal J."/>
            <person name="Nadendla S."/>
            <person name="Myers T."/>
            <person name="Yan Y."/>
            <person name="Sichtig H."/>
        </authorList>
    </citation>
    <scope>NUCLEOTIDE SEQUENCE [LARGE SCALE GENOMIC DNA]</scope>
    <source>
        <strain evidence="2 3">FDAARGOS_741</strain>
    </source>
</reference>
<dbReference type="EMBL" id="CP046314">
    <property type="protein sequence ID" value="QGS08865.1"/>
    <property type="molecule type" value="Genomic_DNA"/>
</dbReference>
<organism evidence="2 3">
    <name type="scientific">Gemella morbillorum</name>
    <dbReference type="NCBI Taxonomy" id="29391"/>
    <lineage>
        <taxon>Bacteria</taxon>
        <taxon>Bacillati</taxon>
        <taxon>Bacillota</taxon>
        <taxon>Bacilli</taxon>
        <taxon>Bacillales</taxon>
        <taxon>Gemellaceae</taxon>
        <taxon>Gemella</taxon>
    </lineage>
</organism>
<proteinExistence type="predicted"/>
<protein>
    <recommendedName>
        <fullName evidence="4">Lipoprotein</fullName>
    </recommendedName>
</protein>
<keyword evidence="3" id="KW-1185">Reference proteome</keyword>
<dbReference type="AlphaFoldDB" id="A0AAP9HBT2"/>
<accession>A0AAP9HBT2</accession>
<evidence type="ECO:0000313" key="3">
    <source>
        <dbReference type="Proteomes" id="UP000425411"/>
    </source>
</evidence>
<keyword evidence="1" id="KW-0472">Membrane</keyword>
<evidence type="ECO:0000256" key="1">
    <source>
        <dbReference type="SAM" id="Phobius"/>
    </source>
</evidence>
<evidence type="ECO:0000313" key="2">
    <source>
        <dbReference type="EMBL" id="QGS08865.1"/>
    </source>
</evidence>
<gene>
    <name evidence="2" type="ORF">FOC49_02690</name>
</gene>
<dbReference type="PROSITE" id="PS51257">
    <property type="entry name" value="PROKAR_LIPOPROTEIN"/>
    <property type="match status" value="1"/>
</dbReference>
<keyword evidence="1" id="KW-0812">Transmembrane</keyword>
<evidence type="ECO:0008006" key="4">
    <source>
        <dbReference type="Google" id="ProtNLM"/>
    </source>
</evidence>
<keyword evidence="1" id="KW-1133">Transmembrane helix</keyword>
<dbReference type="Proteomes" id="UP000425411">
    <property type="component" value="Chromosome"/>
</dbReference>